<evidence type="ECO:0000313" key="11">
    <source>
        <dbReference type="Proteomes" id="UP000193380"/>
    </source>
</evidence>
<evidence type="ECO:0000256" key="2">
    <source>
        <dbReference type="ARBA" id="ARBA00004434"/>
    </source>
</evidence>
<keyword evidence="6" id="KW-1133">Transmembrane helix</keyword>
<reference evidence="10" key="2">
    <citation type="submission" date="2014-03" db="EMBL/GenBank/DDBJ databases">
        <authorList>
            <person name="Genoscope - CEA"/>
        </authorList>
    </citation>
    <scope>NUCLEOTIDE SEQUENCE</scope>
</reference>
<dbReference type="PaxDb" id="8022-A0A060XBS2"/>
<accession>A0A060XBS2</accession>
<name>A0A060XBS2_ONCMY</name>
<gene>
    <name evidence="10" type="ORF">GSONMT00005112001</name>
</gene>
<reference evidence="10" key="1">
    <citation type="journal article" date="2014" name="Nat. Commun.">
        <title>The rainbow trout genome provides novel insights into evolution after whole-genome duplication in vertebrates.</title>
        <authorList>
            <person name="Berthelot C."/>
            <person name="Brunet F."/>
            <person name="Chalopin D."/>
            <person name="Juanchich A."/>
            <person name="Bernard M."/>
            <person name="Noel B."/>
            <person name="Bento P."/>
            <person name="Da Silva C."/>
            <person name="Labadie K."/>
            <person name="Alberti A."/>
            <person name="Aury J.M."/>
            <person name="Louis A."/>
            <person name="Dehais P."/>
            <person name="Bardou P."/>
            <person name="Montfort J."/>
            <person name="Klopp C."/>
            <person name="Cabau C."/>
            <person name="Gaspin C."/>
            <person name="Thorgaard G.H."/>
            <person name="Boussaha M."/>
            <person name="Quillet E."/>
            <person name="Guyomard R."/>
            <person name="Galiana D."/>
            <person name="Bobe J."/>
            <person name="Volff J.N."/>
            <person name="Genet C."/>
            <person name="Wincker P."/>
            <person name="Jaillon O."/>
            <person name="Roest Crollius H."/>
            <person name="Guiguen Y."/>
        </authorList>
    </citation>
    <scope>NUCLEOTIDE SEQUENCE [LARGE SCALE GENOMIC DNA]</scope>
</reference>
<comment type="subunit">
    <text evidence="9">Component of the mitochondrial contact site and cristae organizing system (MICOS) complex.</text>
</comment>
<evidence type="ECO:0000256" key="8">
    <source>
        <dbReference type="ARBA" id="ARBA00023136"/>
    </source>
</evidence>
<dbReference type="Pfam" id="PF04418">
    <property type="entry name" value="DUF543"/>
    <property type="match status" value="1"/>
</dbReference>
<dbReference type="PANTHER" id="PTHR21304">
    <property type="entry name" value="MICOS COMPLEX SUBUNIT MIC10"/>
    <property type="match status" value="1"/>
</dbReference>
<keyword evidence="8" id="KW-0472">Membrane</keyword>
<evidence type="ECO:0000256" key="5">
    <source>
        <dbReference type="ARBA" id="ARBA00022792"/>
    </source>
</evidence>
<evidence type="ECO:0000256" key="6">
    <source>
        <dbReference type="ARBA" id="ARBA00022989"/>
    </source>
</evidence>
<comment type="function">
    <text evidence="1 9">Component of the MICOS complex, a large protein complex of the mitochondrial inner membrane that plays crucial roles in the maintenance of crista junctions, inner membrane architecture, and formation of contact sites to the outer membrane.</text>
</comment>
<dbReference type="PANTHER" id="PTHR21304:SF0">
    <property type="entry name" value="MICOS COMPLEX SUBUNIT MIC10"/>
    <property type="match status" value="1"/>
</dbReference>
<keyword evidence="7 9" id="KW-0496">Mitochondrion</keyword>
<evidence type="ECO:0000256" key="1">
    <source>
        <dbReference type="ARBA" id="ARBA00002689"/>
    </source>
</evidence>
<organism evidence="10 11">
    <name type="scientific">Oncorhynchus mykiss</name>
    <name type="common">Rainbow trout</name>
    <name type="synonym">Salmo gairdneri</name>
    <dbReference type="NCBI Taxonomy" id="8022"/>
    <lineage>
        <taxon>Eukaryota</taxon>
        <taxon>Metazoa</taxon>
        <taxon>Chordata</taxon>
        <taxon>Craniata</taxon>
        <taxon>Vertebrata</taxon>
        <taxon>Euteleostomi</taxon>
        <taxon>Actinopterygii</taxon>
        <taxon>Neopterygii</taxon>
        <taxon>Teleostei</taxon>
        <taxon>Protacanthopterygii</taxon>
        <taxon>Salmoniformes</taxon>
        <taxon>Salmonidae</taxon>
        <taxon>Salmoninae</taxon>
        <taxon>Oncorhynchus</taxon>
    </lineage>
</organism>
<comment type="similarity">
    <text evidence="3 9">Belongs to the MICOS complex subunit Mic10 family.</text>
</comment>
<proteinExistence type="inferred from homology"/>
<protein>
    <recommendedName>
        <fullName evidence="9">MICOS complex subunit MIC10</fullName>
    </recommendedName>
</protein>
<evidence type="ECO:0000256" key="4">
    <source>
        <dbReference type="ARBA" id="ARBA00022692"/>
    </source>
</evidence>
<dbReference type="Proteomes" id="UP000193380">
    <property type="component" value="Unassembled WGS sequence"/>
</dbReference>
<dbReference type="STRING" id="8022.A0A060XBS2"/>
<dbReference type="AlphaFoldDB" id="A0A060XBS2"/>
<keyword evidence="4" id="KW-0812">Transmembrane</keyword>
<dbReference type="GO" id="GO:0061617">
    <property type="term" value="C:MICOS complex"/>
    <property type="evidence" value="ECO:0007669"/>
    <property type="project" value="UniProtKB-UniRule"/>
</dbReference>
<evidence type="ECO:0000256" key="3">
    <source>
        <dbReference type="ARBA" id="ARBA00006792"/>
    </source>
</evidence>
<dbReference type="InterPro" id="IPR007512">
    <property type="entry name" value="Mic10"/>
</dbReference>
<sequence length="248" mass="27805">MSEKELGKKLDRCLADSAVKLGAGLGLGIVFSVVFFKRHTWPVAFGLGMGLGMAYTNCQNDLRAPYLIQRNIKNPCTFCIEDVLLMHSMLDLHSAQYRTLSSSQTSVKDCLSRFCDASHFAPTFSQTNFLLWLPEIQHCIYRESAKQVHKMTKNRPVYPVSTQLTPTSSGFLQLIQASLDLHFISPCVTINILVHSTLFPGLSLLLCSPVLLRLTLQQHRVTHGVNNKQVNNTVEGKKRVYIHCVQKA</sequence>
<keyword evidence="5 9" id="KW-0999">Mitochondrion inner membrane</keyword>
<evidence type="ECO:0000256" key="9">
    <source>
        <dbReference type="RuleBase" id="RU363011"/>
    </source>
</evidence>
<dbReference type="EMBL" id="FR904962">
    <property type="protein sequence ID" value="CDQ74285.1"/>
    <property type="molecule type" value="Genomic_DNA"/>
</dbReference>
<evidence type="ECO:0000256" key="7">
    <source>
        <dbReference type="ARBA" id="ARBA00023128"/>
    </source>
</evidence>
<evidence type="ECO:0000313" key="10">
    <source>
        <dbReference type="EMBL" id="CDQ74285.1"/>
    </source>
</evidence>
<comment type="subcellular location">
    <subcellularLocation>
        <location evidence="2 9">Mitochondrion inner membrane</location>
        <topology evidence="2 9">Single-pass membrane protein</topology>
    </subcellularLocation>
</comment>